<dbReference type="PROSITE" id="PS00028">
    <property type="entry name" value="ZINC_FINGER_C2H2_1"/>
    <property type="match status" value="2"/>
</dbReference>
<dbReference type="InterPro" id="IPR036236">
    <property type="entry name" value="Znf_C2H2_sf"/>
</dbReference>
<dbReference type="EMBL" id="FJ870917">
    <property type="protein sequence ID" value="ACZ35808.1"/>
    <property type="molecule type" value="Genomic_DNA"/>
</dbReference>
<dbReference type="GeneID" id="8676786"/>
<proteinExistence type="predicted"/>
<evidence type="ECO:0000259" key="2">
    <source>
        <dbReference type="PROSITE" id="PS50157"/>
    </source>
</evidence>
<dbReference type="SMART" id="SM00355">
    <property type="entry name" value="ZnF_C2H2"/>
    <property type="match status" value="2"/>
</dbReference>
<evidence type="ECO:0000313" key="3">
    <source>
        <dbReference type="EMBL" id="ACZ35808.1"/>
    </source>
</evidence>
<dbReference type="Gene3D" id="6.20.390.10">
    <property type="match status" value="1"/>
</dbReference>
<keyword evidence="1" id="KW-0862">Zinc</keyword>
<reference evidence="3 4" key="1">
    <citation type="journal article" date="2009" name="Environ. Microbiol.">
        <title>Four newly isolated fuselloviruses from extreme geothermal environments reveal unusual morphologies and a possible interviral recombination mechanism.</title>
        <authorList>
            <person name="Redder P."/>
            <person name="Peng X."/>
            <person name="Brugger K."/>
            <person name="Shah S.A."/>
            <person name="Roesch F."/>
            <person name="Greve B."/>
            <person name="She Q."/>
            <person name="Schleper C."/>
            <person name="Forterre P."/>
            <person name="Garrett R.A."/>
            <person name="Prangishvili D."/>
        </authorList>
    </citation>
    <scope>NUCLEOTIDE SEQUENCE [LARGE SCALE GENOMIC DNA]</scope>
</reference>
<evidence type="ECO:0000313" key="4">
    <source>
        <dbReference type="Proteomes" id="UP000009161"/>
    </source>
</evidence>
<evidence type="ECO:0000256" key="1">
    <source>
        <dbReference type="PROSITE-ProRule" id="PRU00042"/>
    </source>
</evidence>
<keyword evidence="1" id="KW-0479">Metal-binding</keyword>
<dbReference type="Pfam" id="PF22034">
    <property type="entry name" value="B129_C2H2-zf"/>
    <property type="match status" value="1"/>
</dbReference>
<keyword evidence="4" id="KW-1185">Reference proteome</keyword>
<dbReference type="InterPro" id="IPR013087">
    <property type="entry name" value="Znf_C2H2_type"/>
</dbReference>
<dbReference type="OrthoDB" id="13567at10239"/>
<dbReference type="InterPro" id="IPR054177">
    <property type="entry name" value="B129_C2H2-Znf"/>
</dbReference>
<dbReference type="PROSITE" id="PS50157">
    <property type="entry name" value="ZINC_FINGER_C2H2_2"/>
    <property type="match status" value="1"/>
</dbReference>
<organism evidence="3 4">
    <name type="scientific">Betafusellovirus yellowstonense</name>
    <dbReference type="NCBI Taxonomy" id="693629"/>
    <lineage>
        <taxon>Viruses</taxon>
        <taxon>Viruses incertae sedis</taxon>
        <taxon>Fuselloviridae</taxon>
        <taxon>Betafusellovirus</taxon>
    </lineage>
</organism>
<dbReference type="Gene3D" id="3.30.160.60">
    <property type="entry name" value="Classic Zinc Finger"/>
    <property type="match status" value="1"/>
</dbReference>
<dbReference type="RefSeq" id="YP_003331428.1">
    <property type="nucleotide sequence ID" value="NC_013585.1"/>
</dbReference>
<dbReference type="KEGG" id="vg:8676786"/>
<dbReference type="Proteomes" id="UP000009161">
    <property type="component" value="Segment"/>
</dbReference>
<sequence length="137" mass="16086">MFKHLHNMEGEKMTESGTKKYLSNHKGIMIHVSLEELTRYHSLRPEQKRLIRAFVKMLIYYPQLLDESSYLYKLLTVKAVSPYVCPLCLTPFHSFASLKQHIRYAEHTTTCPVCKKQFQKTDTLLDHVCKKHNICVS</sequence>
<name>D1GFA7_9VIRU</name>
<accession>D1GFA7</accession>
<dbReference type="SUPFAM" id="SSF57667">
    <property type="entry name" value="beta-beta-alpha zinc fingers"/>
    <property type="match status" value="1"/>
</dbReference>
<keyword evidence="1" id="KW-0863">Zinc-finger</keyword>
<dbReference type="GO" id="GO:0008270">
    <property type="term" value="F:zinc ion binding"/>
    <property type="evidence" value="ECO:0007669"/>
    <property type="project" value="UniProtKB-KW"/>
</dbReference>
<protein>
    <recommendedName>
        <fullName evidence="2">C2H2-type domain-containing protein</fullName>
    </recommendedName>
</protein>
<feature type="domain" description="C2H2-type" evidence="2">
    <location>
        <begin position="83"/>
        <end position="112"/>
    </location>
</feature>